<dbReference type="PATRIC" id="fig|1379739.3.peg.2724"/>
<comment type="caution">
    <text evidence="1">The sequence shown here is derived from an EMBL/GenBank/DDBJ whole genome shotgun (WGS) entry which is preliminary data.</text>
</comment>
<dbReference type="OrthoDB" id="2223488at2"/>
<dbReference type="HOGENOM" id="CLU_176103_0_0_9"/>
<dbReference type="AlphaFoldDB" id="A0A0D1AM60"/>
<accession>A0A0D1AM60</accession>
<dbReference type="RefSeq" id="WP_003484962.1">
    <property type="nucleotide sequence ID" value="NZ_JXSU01000007.1"/>
</dbReference>
<dbReference type="Proteomes" id="UP000032250">
    <property type="component" value="Unassembled WGS sequence"/>
</dbReference>
<proteinExistence type="predicted"/>
<evidence type="ECO:0000313" key="1">
    <source>
        <dbReference type="EMBL" id="KIS24214.1"/>
    </source>
</evidence>
<reference evidence="1 2" key="1">
    <citation type="submission" date="2014-06" db="EMBL/GenBank/DDBJ databases">
        <title>Genome characterization of distinct group I Clostridium botulinum lineages.</title>
        <authorList>
            <person name="Giordani F."/>
            <person name="Anselmo A."/>
            <person name="Fillo S."/>
            <person name="Palozzi A.M."/>
            <person name="Fortunato A."/>
            <person name="Gentile B."/>
            <person name="Ciammaruconi A."/>
            <person name="Anniballi F."/>
            <person name="De Medici D."/>
            <person name="Lista F."/>
        </authorList>
    </citation>
    <scope>NUCLEOTIDE SEQUENCE [LARGE SCALE GENOMIC DNA]</scope>
    <source>
        <strain evidence="1 2">B2 450</strain>
    </source>
</reference>
<gene>
    <name evidence="1" type="ORF">N495_11710</name>
</gene>
<sequence length="106" mass="12616">MIKINRSTSYADKIRAYKIILDNECLGEIKRKETREFEVTEGKHTIYLKIDWCKSNKIEFYASSDEVIEFDCGSSISGWRTLLSFIYITFLKNKYLWIKMKNKVIL</sequence>
<dbReference type="EMBL" id="JXSU01000007">
    <property type="protein sequence ID" value="KIS24214.1"/>
    <property type="molecule type" value="Genomic_DNA"/>
</dbReference>
<organism evidence="1 2">
    <name type="scientific">Clostridium botulinum B2 450</name>
    <dbReference type="NCBI Taxonomy" id="1379739"/>
    <lineage>
        <taxon>Bacteria</taxon>
        <taxon>Bacillati</taxon>
        <taxon>Bacillota</taxon>
        <taxon>Clostridia</taxon>
        <taxon>Eubacteriales</taxon>
        <taxon>Clostridiaceae</taxon>
        <taxon>Clostridium</taxon>
    </lineage>
</organism>
<protein>
    <submittedName>
        <fullName evidence="1">Uncharacterized protein</fullName>
    </submittedName>
</protein>
<name>A0A0D1AM60_CLOBO</name>
<evidence type="ECO:0000313" key="2">
    <source>
        <dbReference type="Proteomes" id="UP000032250"/>
    </source>
</evidence>